<dbReference type="KEGG" id="nnu:104586750"/>
<name>A0A1U7YQM4_NELNU</name>
<dbReference type="AlphaFoldDB" id="A0A1U7YQM4"/>
<dbReference type="PANTHER" id="PTHR37610:SF75">
    <property type="entry name" value="RETROTRANSPOSON COPIA-LIKE N-TERMINAL DOMAIN-CONTAINING PROTEIN"/>
    <property type="match status" value="1"/>
</dbReference>
<dbReference type="GeneID" id="104586750"/>
<evidence type="ECO:0000313" key="2">
    <source>
        <dbReference type="RefSeq" id="XP_010242385.1"/>
    </source>
</evidence>
<sequence length="207" mass="24006">MGTSIENPNLSSLQITSMKLNEYNFREWSISARLFITGRGLLGYIDGKAKEPSEEDPEYKNWCQENAMVMLWLLSSMTPKIARTVQRFPTAAKIWEKISNTYGQRNNNMRLYRLHQDLAALRQGDMSVATYFATLEGLWEGLDYHQITVKLVEQGRIFKFLAGLDPIYEGIGSQILGRNELPDLQHVYYLIKNEEMRIKEMQMETPI</sequence>
<dbReference type="eggNOG" id="KOG0017">
    <property type="taxonomic scope" value="Eukaryota"/>
</dbReference>
<dbReference type="OMA" id="KRMWNEL"/>
<evidence type="ECO:0000313" key="1">
    <source>
        <dbReference type="Proteomes" id="UP000189703"/>
    </source>
</evidence>
<dbReference type="RefSeq" id="XP_010242385.1">
    <property type="nucleotide sequence ID" value="XM_010244083.1"/>
</dbReference>
<accession>A0A1U7YQM4</accession>
<keyword evidence="1" id="KW-1185">Reference proteome</keyword>
<organism evidence="1 2">
    <name type="scientific">Nelumbo nucifera</name>
    <name type="common">Sacred lotus</name>
    <dbReference type="NCBI Taxonomy" id="4432"/>
    <lineage>
        <taxon>Eukaryota</taxon>
        <taxon>Viridiplantae</taxon>
        <taxon>Streptophyta</taxon>
        <taxon>Embryophyta</taxon>
        <taxon>Tracheophyta</taxon>
        <taxon>Spermatophyta</taxon>
        <taxon>Magnoliopsida</taxon>
        <taxon>Proteales</taxon>
        <taxon>Nelumbonaceae</taxon>
        <taxon>Nelumbo</taxon>
    </lineage>
</organism>
<dbReference type="PANTHER" id="PTHR37610">
    <property type="entry name" value="CCHC-TYPE DOMAIN-CONTAINING PROTEIN"/>
    <property type="match status" value="1"/>
</dbReference>
<dbReference type="InParanoid" id="A0A1U7YQM4"/>
<protein>
    <submittedName>
        <fullName evidence="2">Uncharacterized protein LOC104586750</fullName>
    </submittedName>
</protein>
<dbReference type="Pfam" id="PF14223">
    <property type="entry name" value="Retrotran_gag_2"/>
    <property type="match status" value="1"/>
</dbReference>
<dbReference type="Proteomes" id="UP000189703">
    <property type="component" value="Unplaced"/>
</dbReference>
<gene>
    <name evidence="2" type="primary">LOC104586750</name>
</gene>
<reference evidence="2" key="1">
    <citation type="submission" date="2025-08" db="UniProtKB">
        <authorList>
            <consortium name="RefSeq"/>
        </authorList>
    </citation>
    <scope>IDENTIFICATION</scope>
</reference>
<proteinExistence type="predicted"/>
<dbReference type="OrthoDB" id="1750575at2759"/>